<dbReference type="InterPro" id="IPR058240">
    <property type="entry name" value="rSAM_sf"/>
</dbReference>
<dbReference type="InterPro" id="IPR007197">
    <property type="entry name" value="rSAM"/>
</dbReference>
<dbReference type="SFLD" id="SFLDG01100">
    <property type="entry name" value="methyltransferase_(Class_D)"/>
    <property type="match status" value="1"/>
</dbReference>
<dbReference type="AlphaFoldDB" id="A0A0F9M1H4"/>
<name>A0A0F9M1H4_9ZZZZ</name>
<proteinExistence type="predicted"/>
<dbReference type="InterPro" id="IPR013785">
    <property type="entry name" value="Aldolase_TIM"/>
</dbReference>
<dbReference type="SMART" id="SM00729">
    <property type="entry name" value="Elp3"/>
    <property type="match status" value="1"/>
</dbReference>
<dbReference type="Gene3D" id="3.20.20.70">
    <property type="entry name" value="Aldolase class I"/>
    <property type="match status" value="1"/>
</dbReference>
<evidence type="ECO:0000256" key="4">
    <source>
        <dbReference type="ARBA" id="ARBA00023014"/>
    </source>
</evidence>
<dbReference type="SFLD" id="SFLDS00029">
    <property type="entry name" value="Radical_SAM"/>
    <property type="match status" value="1"/>
</dbReference>
<evidence type="ECO:0000256" key="3">
    <source>
        <dbReference type="ARBA" id="ARBA00023004"/>
    </source>
</evidence>
<dbReference type="GO" id="GO:0051536">
    <property type="term" value="F:iron-sulfur cluster binding"/>
    <property type="evidence" value="ECO:0007669"/>
    <property type="project" value="UniProtKB-KW"/>
</dbReference>
<dbReference type="PROSITE" id="PS51918">
    <property type="entry name" value="RADICAL_SAM"/>
    <property type="match status" value="1"/>
</dbReference>
<dbReference type="EMBL" id="LAZR01005491">
    <property type="protein sequence ID" value="KKM99498.1"/>
    <property type="molecule type" value="Genomic_DNA"/>
</dbReference>
<keyword evidence="4" id="KW-0411">Iron-sulfur</keyword>
<organism evidence="6">
    <name type="scientific">marine sediment metagenome</name>
    <dbReference type="NCBI Taxonomy" id="412755"/>
    <lineage>
        <taxon>unclassified sequences</taxon>
        <taxon>metagenomes</taxon>
        <taxon>ecological metagenomes</taxon>
    </lineage>
</organism>
<comment type="caution">
    <text evidence="6">The sequence shown here is derived from an EMBL/GenBank/DDBJ whole genome shotgun (WGS) entry which is preliminary data.</text>
</comment>
<evidence type="ECO:0000259" key="5">
    <source>
        <dbReference type="PROSITE" id="PS51918"/>
    </source>
</evidence>
<reference evidence="6" key="1">
    <citation type="journal article" date="2015" name="Nature">
        <title>Complex archaea that bridge the gap between prokaryotes and eukaryotes.</title>
        <authorList>
            <person name="Spang A."/>
            <person name="Saw J.H."/>
            <person name="Jorgensen S.L."/>
            <person name="Zaremba-Niedzwiedzka K."/>
            <person name="Martijn J."/>
            <person name="Lind A.E."/>
            <person name="van Eijk R."/>
            <person name="Schleper C."/>
            <person name="Guy L."/>
            <person name="Ettema T.J."/>
        </authorList>
    </citation>
    <scope>NUCLEOTIDE SEQUENCE</scope>
</reference>
<dbReference type="InterPro" id="IPR034474">
    <property type="entry name" value="Methyltransferase_Class_D"/>
</dbReference>
<dbReference type="Pfam" id="PF04055">
    <property type="entry name" value="Radical_SAM"/>
    <property type="match status" value="1"/>
</dbReference>
<dbReference type="InterPro" id="IPR056488">
    <property type="entry name" value="Zn_ribbon_HMPTM"/>
</dbReference>
<dbReference type="InterPro" id="IPR006638">
    <property type="entry name" value="Elp3/MiaA/NifB-like_rSAM"/>
</dbReference>
<accession>A0A0F9M1H4</accession>
<dbReference type="GO" id="GO:0046872">
    <property type="term" value="F:metal ion binding"/>
    <property type="evidence" value="ECO:0007669"/>
    <property type="project" value="UniProtKB-KW"/>
</dbReference>
<protein>
    <recommendedName>
        <fullName evidence="5">Radical SAM core domain-containing protein</fullName>
    </recommendedName>
</protein>
<keyword evidence="2" id="KW-0479">Metal-binding</keyword>
<evidence type="ECO:0000256" key="1">
    <source>
        <dbReference type="ARBA" id="ARBA00022691"/>
    </source>
</evidence>
<dbReference type="GO" id="GO:0003824">
    <property type="term" value="F:catalytic activity"/>
    <property type="evidence" value="ECO:0007669"/>
    <property type="project" value="InterPro"/>
</dbReference>
<dbReference type="PANTHER" id="PTHR43306:SF1">
    <property type="entry name" value="7,8-DIHYDRO-6-HYDROXYMETHYLPTERIN DIMETHYLTRANSFERASE"/>
    <property type="match status" value="1"/>
</dbReference>
<evidence type="ECO:0000313" key="6">
    <source>
        <dbReference type="EMBL" id="KKM99498.1"/>
    </source>
</evidence>
<keyword evidence="1" id="KW-0949">S-adenosyl-L-methionine</keyword>
<keyword evidence="3" id="KW-0408">Iron</keyword>
<gene>
    <name evidence="6" type="ORF">LCGC14_1147250</name>
</gene>
<sequence>MVIEKQERDAIFYNFTKSLCPKCRKPIDAQIFVKKKKVIMRKRCKDHGWFEALLSTDFETYRYWERFNKPGTIPLEFQTEVKEGCPTDCGLCPSHQQHTCLGILEITNSCNFECPVCFASSVKGSKYKHLDITTVKNMLDTLIRSEGIVDLVQISGGEPTIHPDIINIVEYIKSTGKIKRIMLNSNGRRFSKDLEFCKKLNVAGLKHVYLQFDGFSPEALKKIRGNSNLIPEKLKAIENLTRVGIRVTLVMTIIKGVNDHEIGEVITFMHETPGVLGLALQPVFAEGRLEQFYDPMDHLTMPDILERIEEQTNHLYVKDDFFPIPCPYPHCSGATFSYLDPETKELTTLKRLVEIEDYLDYFKDTIVPDPESAIRDALEKVFSFSTSPGSKKLVEGYCQACGIDLNIEAIVDSLRKYADHVRMITIKPFMSVWDVDIRRLMKCCVHEVLPDGKIMPFCAYNILYRDKYYEEYFR</sequence>
<feature type="domain" description="Radical SAM core" evidence="5">
    <location>
        <begin position="93"/>
        <end position="315"/>
    </location>
</feature>
<dbReference type="Pfam" id="PF23545">
    <property type="entry name" value="Zn_ribbon_HMPTM"/>
    <property type="match status" value="1"/>
</dbReference>
<evidence type="ECO:0000256" key="2">
    <source>
        <dbReference type="ARBA" id="ARBA00022723"/>
    </source>
</evidence>
<dbReference type="SFLD" id="SFLDG01067">
    <property type="entry name" value="SPASM/twitch_domain_containing"/>
    <property type="match status" value="1"/>
</dbReference>
<dbReference type="SUPFAM" id="SSF102114">
    <property type="entry name" value="Radical SAM enzymes"/>
    <property type="match status" value="1"/>
</dbReference>
<dbReference type="PANTHER" id="PTHR43306">
    <property type="entry name" value="7,8-DIHYDRO-6-HYDROXYMETHYLPTERIN DIMETHYLTRANSFERASE"/>
    <property type="match status" value="1"/>
</dbReference>
<dbReference type="CDD" id="cd01335">
    <property type="entry name" value="Radical_SAM"/>
    <property type="match status" value="1"/>
</dbReference>